<evidence type="ECO:0000256" key="1">
    <source>
        <dbReference type="ARBA" id="ARBA00005436"/>
    </source>
</evidence>
<accession>A0A078B6E4</accession>
<dbReference type="PANTHER" id="PTHR21141">
    <property type="entry name" value="60S ACIDIC RIBOSOMAL PROTEIN FAMILY MEMBER"/>
    <property type="match status" value="1"/>
</dbReference>
<dbReference type="CDD" id="cd05833">
    <property type="entry name" value="Ribosomal_P2"/>
    <property type="match status" value="1"/>
</dbReference>
<dbReference type="FunCoup" id="A0A078B6E4">
    <property type="interactions" value="216"/>
</dbReference>
<dbReference type="InterPro" id="IPR027534">
    <property type="entry name" value="Ribosomal_P1/P2"/>
</dbReference>
<evidence type="ECO:0000313" key="6">
    <source>
        <dbReference type="Proteomes" id="UP000039865"/>
    </source>
</evidence>
<dbReference type="GO" id="GO:0003735">
    <property type="term" value="F:structural constituent of ribosome"/>
    <property type="evidence" value="ECO:0007669"/>
    <property type="project" value="InterPro"/>
</dbReference>
<dbReference type="InterPro" id="IPR044076">
    <property type="entry name" value="Ribosomal_P2"/>
</dbReference>
<dbReference type="Proteomes" id="UP000039865">
    <property type="component" value="Unassembled WGS sequence"/>
</dbReference>
<feature type="region of interest" description="Disordered" evidence="4">
    <location>
        <begin position="61"/>
        <end position="111"/>
    </location>
</feature>
<evidence type="ECO:0000313" key="5">
    <source>
        <dbReference type="EMBL" id="CDW89934.1"/>
    </source>
</evidence>
<dbReference type="InterPro" id="IPR038716">
    <property type="entry name" value="P1/P2_N_sf"/>
</dbReference>
<dbReference type="PANTHER" id="PTHR21141:SF5">
    <property type="entry name" value="LARGE RIBOSOMAL SUBUNIT PROTEIN P2"/>
    <property type="match status" value="1"/>
</dbReference>
<dbReference type="HAMAP" id="MF_01478">
    <property type="entry name" value="Ribosomal_L12_arch"/>
    <property type="match status" value="1"/>
</dbReference>
<dbReference type="Gene3D" id="1.10.10.1410">
    <property type="match status" value="1"/>
</dbReference>
<dbReference type="GO" id="GO:0002182">
    <property type="term" value="P:cytoplasmic translational elongation"/>
    <property type="evidence" value="ECO:0007669"/>
    <property type="project" value="InterPro"/>
</dbReference>
<dbReference type="InParanoid" id="A0A078B6E4"/>
<organism evidence="5 6">
    <name type="scientific">Stylonychia lemnae</name>
    <name type="common">Ciliate</name>
    <dbReference type="NCBI Taxonomy" id="5949"/>
    <lineage>
        <taxon>Eukaryota</taxon>
        <taxon>Sar</taxon>
        <taxon>Alveolata</taxon>
        <taxon>Ciliophora</taxon>
        <taxon>Intramacronucleata</taxon>
        <taxon>Spirotrichea</taxon>
        <taxon>Stichotrichia</taxon>
        <taxon>Sporadotrichida</taxon>
        <taxon>Oxytrichidae</taxon>
        <taxon>Stylonychinae</taxon>
        <taxon>Stylonychia</taxon>
    </lineage>
</organism>
<dbReference type="AlphaFoldDB" id="A0A078B6E4"/>
<comment type="similarity">
    <text evidence="1">Belongs to the eukaryotic ribosomal protein P1/P2 family.</text>
</comment>
<keyword evidence="2 5" id="KW-0689">Ribosomal protein</keyword>
<name>A0A078B6E4_STYLE</name>
<evidence type="ECO:0000256" key="2">
    <source>
        <dbReference type="ARBA" id="ARBA00022980"/>
    </source>
</evidence>
<dbReference type="GO" id="GO:0022625">
    <property type="term" value="C:cytosolic large ribosomal subunit"/>
    <property type="evidence" value="ECO:0007669"/>
    <property type="project" value="InterPro"/>
</dbReference>
<evidence type="ECO:0000256" key="4">
    <source>
        <dbReference type="SAM" id="MobiDB-lite"/>
    </source>
</evidence>
<reference evidence="5 6" key="1">
    <citation type="submission" date="2014-06" db="EMBL/GenBank/DDBJ databases">
        <authorList>
            <person name="Swart Estienne"/>
        </authorList>
    </citation>
    <scope>NUCLEOTIDE SEQUENCE [LARGE SCALE GENOMIC DNA]</scope>
    <source>
        <strain evidence="5 6">130c</strain>
    </source>
</reference>
<protein>
    <submittedName>
        <fullName evidence="5">Acidic ribosomal protein p2</fullName>
    </submittedName>
</protein>
<dbReference type="OrthoDB" id="1227494at2759"/>
<keyword evidence="6" id="KW-1185">Reference proteome</keyword>
<dbReference type="OMA" id="IRSVCIQ"/>
<gene>
    <name evidence="5" type="primary">Contig1146.g1247</name>
    <name evidence="5" type="ORF">STYLEM_19074</name>
</gene>
<keyword evidence="3" id="KW-0687">Ribonucleoprotein</keyword>
<feature type="compositionally biased region" description="Basic and acidic residues" evidence="4">
    <location>
        <begin position="86"/>
        <end position="97"/>
    </location>
</feature>
<feature type="compositionally biased region" description="Polar residues" evidence="4">
    <location>
        <begin position="67"/>
        <end position="79"/>
    </location>
</feature>
<proteinExistence type="inferred from homology"/>
<sequence length="111" mass="11691">MKHLAAYCLLVLAGKQNPTADEVSKLLKDVGVQPVKEDLDSMIKALAGKKVHDLVRDGSKKLASVPQGGSVSAAPVQTTAAAAAPAKEKEEEKKKEEEADVDMGGLFGDDY</sequence>
<evidence type="ECO:0000256" key="3">
    <source>
        <dbReference type="ARBA" id="ARBA00023274"/>
    </source>
</evidence>
<dbReference type="Pfam" id="PF00428">
    <property type="entry name" value="Ribosomal_60s"/>
    <property type="match status" value="1"/>
</dbReference>
<dbReference type="EMBL" id="CCKQ01017999">
    <property type="protein sequence ID" value="CDW89934.1"/>
    <property type="molecule type" value="Genomic_DNA"/>
</dbReference>
<dbReference type="FunFam" id="1.10.10.1410:FF:000002">
    <property type="entry name" value="60S acidic ribosomal protein P2"/>
    <property type="match status" value="1"/>
</dbReference>